<feature type="domain" description="Thioredoxin" evidence="2">
    <location>
        <begin position="1"/>
        <end position="177"/>
    </location>
</feature>
<evidence type="ECO:0000313" key="3">
    <source>
        <dbReference type="EMBL" id="GFE81753.1"/>
    </source>
</evidence>
<reference evidence="4" key="1">
    <citation type="submission" date="2020-01" db="EMBL/GenBank/DDBJ databases">
        <title>'Steroidobacter agaridevorans' sp. nov., agar-degrading bacteria isolated from rhizosphere soils.</title>
        <authorList>
            <person name="Ikenaga M."/>
            <person name="Kataoka M."/>
            <person name="Murouchi A."/>
            <person name="Katsuragi S."/>
            <person name="Sakai M."/>
        </authorList>
    </citation>
    <scope>NUCLEOTIDE SEQUENCE [LARGE SCALE GENOMIC DNA]</scope>
    <source>
        <strain evidence="4">YU21-B</strain>
    </source>
</reference>
<dbReference type="PANTHER" id="PTHR13887">
    <property type="entry name" value="GLUTATHIONE S-TRANSFERASE KAPPA"/>
    <property type="match status" value="1"/>
</dbReference>
<dbReference type="SUPFAM" id="SSF52833">
    <property type="entry name" value="Thioredoxin-like"/>
    <property type="match status" value="1"/>
</dbReference>
<protein>
    <recommendedName>
        <fullName evidence="2">Thioredoxin domain-containing protein</fullName>
    </recommendedName>
</protein>
<dbReference type="InterPro" id="IPR036249">
    <property type="entry name" value="Thioredoxin-like_sf"/>
</dbReference>
<keyword evidence="4" id="KW-1185">Reference proteome</keyword>
<dbReference type="PROSITE" id="PS51352">
    <property type="entry name" value="THIOREDOXIN_2"/>
    <property type="match status" value="1"/>
</dbReference>
<dbReference type="Proteomes" id="UP000445000">
    <property type="component" value="Unassembled WGS sequence"/>
</dbReference>
<dbReference type="Gene3D" id="3.40.30.10">
    <property type="entry name" value="Glutaredoxin"/>
    <property type="match status" value="1"/>
</dbReference>
<comment type="caution">
    <text evidence="3">The sequence shown here is derived from an EMBL/GenBank/DDBJ whole genome shotgun (WGS) entry which is preliminary data.</text>
</comment>
<dbReference type="InterPro" id="IPR013766">
    <property type="entry name" value="Thioredoxin_domain"/>
</dbReference>
<evidence type="ECO:0000313" key="4">
    <source>
        <dbReference type="Proteomes" id="UP000445000"/>
    </source>
</evidence>
<dbReference type="InterPro" id="IPR012336">
    <property type="entry name" value="Thioredoxin-like_fold"/>
</dbReference>
<sequence length="178" mass="20080">MNQQHDLATPVTTIDHSRGPAHAPVTIVEYGDFECPTCKQAAPSLKLLLSRFPEQVRIVFRHFPLEEIHPHALCAAEASEVAAAQGKFWEMHDLLFVNQLHLKSNQLQHYAEQLNLDMARYSAEMDDEIYRQRIREHIDSGRRSGVRGTPGIFVNGQIHDVSAGMQSLFDKVAALLAR</sequence>
<gene>
    <name evidence="3" type="ORF">GCM10011487_37530</name>
</gene>
<dbReference type="EMBL" id="BLJN01000003">
    <property type="protein sequence ID" value="GFE81753.1"/>
    <property type="molecule type" value="Genomic_DNA"/>
</dbReference>
<dbReference type="AlphaFoldDB" id="A0A829YFQ7"/>
<dbReference type="Pfam" id="PF13462">
    <property type="entry name" value="Thioredoxin_4"/>
    <property type="match status" value="1"/>
</dbReference>
<comment type="similarity">
    <text evidence="1">Belongs to the thioredoxin family. DsbA subfamily.</text>
</comment>
<dbReference type="RefSeq" id="WP_161813363.1">
    <property type="nucleotide sequence ID" value="NZ_BLJN01000003.1"/>
</dbReference>
<evidence type="ECO:0000256" key="1">
    <source>
        <dbReference type="ARBA" id="ARBA00005791"/>
    </source>
</evidence>
<proteinExistence type="inferred from homology"/>
<dbReference type="PANTHER" id="PTHR13887:SF55">
    <property type="entry name" value="SLR0313 PROTEIN"/>
    <property type="match status" value="1"/>
</dbReference>
<organism evidence="3 4">
    <name type="scientific">Steroidobacter agaridevorans</name>
    <dbReference type="NCBI Taxonomy" id="2695856"/>
    <lineage>
        <taxon>Bacteria</taxon>
        <taxon>Pseudomonadati</taxon>
        <taxon>Pseudomonadota</taxon>
        <taxon>Gammaproteobacteria</taxon>
        <taxon>Steroidobacterales</taxon>
        <taxon>Steroidobacteraceae</taxon>
        <taxon>Steroidobacter</taxon>
    </lineage>
</organism>
<accession>A0A829YFQ7</accession>
<evidence type="ECO:0000259" key="2">
    <source>
        <dbReference type="PROSITE" id="PS51352"/>
    </source>
</evidence>
<name>A0A829YFQ7_9GAMM</name>